<dbReference type="GO" id="GO:0005634">
    <property type="term" value="C:nucleus"/>
    <property type="evidence" value="ECO:0007669"/>
    <property type="project" value="TreeGrafter"/>
</dbReference>
<dbReference type="SUPFAM" id="SSF56112">
    <property type="entry name" value="Protein kinase-like (PK-like)"/>
    <property type="match status" value="1"/>
</dbReference>
<dbReference type="OrthoDB" id="4062651at2759"/>
<dbReference type="InterPro" id="IPR000719">
    <property type="entry name" value="Prot_kinase_dom"/>
</dbReference>
<feature type="domain" description="Protein kinase" evidence="1">
    <location>
        <begin position="63"/>
        <end position="369"/>
    </location>
</feature>
<protein>
    <submittedName>
        <fullName evidence="2">Kinase-like domain-containing protein</fullName>
    </submittedName>
</protein>
<keyword evidence="2" id="KW-0418">Kinase</keyword>
<dbReference type="SMART" id="SM00220">
    <property type="entry name" value="S_TKc"/>
    <property type="match status" value="1"/>
</dbReference>
<proteinExistence type="predicted"/>
<name>A0A9P5N0W9_9AGAM</name>
<comment type="caution">
    <text evidence="2">The sequence shown here is derived from an EMBL/GenBank/DDBJ whole genome shotgun (WGS) entry which is preliminary data.</text>
</comment>
<organism evidence="2 3">
    <name type="scientific">Russula ochroleuca</name>
    <dbReference type="NCBI Taxonomy" id="152965"/>
    <lineage>
        <taxon>Eukaryota</taxon>
        <taxon>Fungi</taxon>
        <taxon>Dikarya</taxon>
        <taxon>Basidiomycota</taxon>
        <taxon>Agaricomycotina</taxon>
        <taxon>Agaricomycetes</taxon>
        <taxon>Russulales</taxon>
        <taxon>Russulaceae</taxon>
        <taxon>Russula</taxon>
    </lineage>
</organism>
<dbReference type="PANTHER" id="PTHR44167:SF24">
    <property type="entry name" value="SERINE_THREONINE-PROTEIN KINASE CHK2"/>
    <property type="match status" value="1"/>
</dbReference>
<dbReference type="AlphaFoldDB" id="A0A9P5N0W9"/>
<accession>A0A9P5N0W9</accession>
<evidence type="ECO:0000259" key="1">
    <source>
        <dbReference type="PROSITE" id="PS50011"/>
    </source>
</evidence>
<dbReference type="GO" id="GO:0005737">
    <property type="term" value="C:cytoplasm"/>
    <property type="evidence" value="ECO:0007669"/>
    <property type="project" value="TreeGrafter"/>
</dbReference>
<dbReference type="PROSITE" id="PS00108">
    <property type="entry name" value="PROTEIN_KINASE_ST"/>
    <property type="match status" value="1"/>
</dbReference>
<reference evidence="2" key="1">
    <citation type="submission" date="2019-10" db="EMBL/GenBank/DDBJ databases">
        <authorList>
            <consortium name="DOE Joint Genome Institute"/>
            <person name="Kuo A."/>
            <person name="Miyauchi S."/>
            <person name="Kiss E."/>
            <person name="Drula E."/>
            <person name="Kohler A."/>
            <person name="Sanchez-Garcia M."/>
            <person name="Andreopoulos B."/>
            <person name="Barry K.W."/>
            <person name="Bonito G."/>
            <person name="Buee M."/>
            <person name="Carver A."/>
            <person name="Chen C."/>
            <person name="Cichocki N."/>
            <person name="Clum A."/>
            <person name="Culley D."/>
            <person name="Crous P.W."/>
            <person name="Fauchery L."/>
            <person name="Girlanda M."/>
            <person name="Hayes R."/>
            <person name="Keri Z."/>
            <person name="LaButti K."/>
            <person name="Lipzen A."/>
            <person name="Lombard V."/>
            <person name="Magnuson J."/>
            <person name="Maillard F."/>
            <person name="Morin E."/>
            <person name="Murat C."/>
            <person name="Nolan M."/>
            <person name="Ohm R."/>
            <person name="Pangilinan J."/>
            <person name="Pereira M."/>
            <person name="Perotto S."/>
            <person name="Peter M."/>
            <person name="Riley R."/>
            <person name="Sitrit Y."/>
            <person name="Stielow B."/>
            <person name="Szollosi G."/>
            <person name="Zifcakova L."/>
            <person name="Stursova M."/>
            <person name="Spatafora J.W."/>
            <person name="Tedersoo L."/>
            <person name="Vaario L.-M."/>
            <person name="Yamada A."/>
            <person name="Yan M."/>
            <person name="Wang P."/>
            <person name="Xu J."/>
            <person name="Bruns T."/>
            <person name="Baldrian P."/>
            <person name="Vilgalys R."/>
            <person name="Henrissat B."/>
            <person name="Grigoriev I.V."/>
            <person name="Hibbett D."/>
            <person name="Nagy L.G."/>
            <person name="Martin F.M."/>
        </authorList>
    </citation>
    <scope>NUCLEOTIDE SEQUENCE</scope>
    <source>
        <strain evidence="2">Prilba</strain>
    </source>
</reference>
<dbReference type="GO" id="GO:0004674">
    <property type="term" value="F:protein serine/threonine kinase activity"/>
    <property type="evidence" value="ECO:0007669"/>
    <property type="project" value="TreeGrafter"/>
</dbReference>
<dbReference type="InterPro" id="IPR008271">
    <property type="entry name" value="Ser/Thr_kinase_AS"/>
</dbReference>
<dbReference type="Proteomes" id="UP000759537">
    <property type="component" value="Unassembled WGS sequence"/>
</dbReference>
<evidence type="ECO:0000313" key="2">
    <source>
        <dbReference type="EMBL" id="KAF8483624.1"/>
    </source>
</evidence>
<keyword evidence="3" id="KW-1185">Reference proteome</keyword>
<dbReference type="InterPro" id="IPR011009">
    <property type="entry name" value="Kinase-like_dom_sf"/>
</dbReference>
<dbReference type="GO" id="GO:0005524">
    <property type="term" value="F:ATP binding"/>
    <property type="evidence" value="ECO:0007669"/>
    <property type="project" value="InterPro"/>
</dbReference>
<keyword evidence="2" id="KW-0808">Transferase</keyword>
<dbReference type="GO" id="GO:0044773">
    <property type="term" value="P:mitotic DNA damage checkpoint signaling"/>
    <property type="evidence" value="ECO:0007669"/>
    <property type="project" value="TreeGrafter"/>
</dbReference>
<dbReference type="Gene3D" id="1.10.510.10">
    <property type="entry name" value="Transferase(Phosphotransferase) domain 1"/>
    <property type="match status" value="1"/>
</dbReference>
<reference evidence="2" key="2">
    <citation type="journal article" date="2020" name="Nat. Commun.">
        <title>Large-scale genome sequencing of mycorrhizal fungi provides insights into the early evolution of symbiotic traits.</title>
        <authorList>
            <person name="Miyauchi S."/>
            <person name="Kiss E."/>
            <person name="Kuo A."/>
            <person name="Drula E."/>
            <person name="Kohler A."/>
            <person name="Sanchez-Garcia M."/>
            <person name="Morin E."/>
            <person name="Andreopoulos B."/>
            <person name="Barry K.W."/>
            <person name="Bonito G."/>
            <person name="Buee M."/>
            <person name="Carver A."/>
            <person name="Chen C."/>
            <person name="Cichocki N."/>
            <person name="Clum A."/>
            <person name="Culley D."/>
            <person name="Crous P.W."/>
            <person name="Fauchery L."/>
            <person name="Girlanda M."/>
            <person name="Hayes R.D."/>
            <person name="Keri Z."/>
            <person name="LaButti K."/>
            <person name="Lipzen A."/>
            <person name="Lombard V."/>
            <person name="Magnuson J."/>
            <person name="Maillard F."/>
            <person name="Murat C."/>
            <person name="Nolan M."/>
            <person name="Ohm R.A."/>
            <person name="Pangilinan J."/>
            <person name="Pereira M.F."/>
            <person name="Perotto S."/>
            <person name="Peter M."/>
            <person name="Pfister S."/>
            <person name="Riley R."/>
            <person name="Sitrit Y."/>
            <person name="Stielow J.B."/>
            <person name="Szollosi G."/>
            <person name="Zifcakova L."/>
            <person name="Stursova M."/>
            <person name="Spatafora J.W."/>
            <person name="Tedersoo L."/>
            <person name="Vaario L.M."/>
            <person name="Yamada A."/>
            <person name="Yan M."/>
            <person name="Wang P."/>
            <person name="Xu J."/>
            <person name="Bruns T."/>
            <person name="Baldrian P."/>
            <person name="Vilgalys R."/>
            <person name="Dunand C."/>
            <person name="Henrissat B."/>
            <person name="Grigoriev I.V."/>
            <person name="Hibbett D."/>
            <person name="Nagy L.G."/>
            <person name="Martin F.M."/>
        </authorList>
    </citation>
    <scope>NUCLEOTIDE SEQUENCE</scope>
    <source>
        <strain evidence="2">Prilba</strain>
    </source>
</reference>
<sequence length="369" mass="41803">MCGATWAVTRYILFQPDGDDRRVSYVEDVRHWTQPSDLFTDIFEIYNLVSVIHNDRPVLKGMRDRIELLGADVSKNFRNTSHGDQRGNGLQRGEHVYHDRQVVDAFTRAGYTLESNDEDENGWAPLNKLKPTMRHAKQSNGSAVVVKLLYPGSNELQILQYLRSIKSSYNPTISFATIHLNMMETFIILPKATPLDLGFAIGLFCSKGMDFSHQLIEGVAFLHLHGIAHLDIKPQNIVVLRNQLFIIDFDISVRVDGPNTLIDRWCGTPEWMAPEIGDQDGPKCLYSPIRADLWSCGLMLRYLARKGAAKEHTLTRQLLNRNPRLRPLLYVQRSVAVGHSLSGLQGRLKRKPDALSHDAKRLAISTVHD</sequence>
<dbReference type="Pfam" id="PF00069">
    <property type="entry name" value="Pkinase"/>
    <property type="match status" value="1"/>
</dbReference>
<dbReference type="PROSITE" id="PS50011">
    <property type="entry name" value="PROTEIN_KINASE_DOM"/>
    <property type="match status" value="1"/>
</dbReference>
<dbReference type="PANTHER" id="PTHR44167">
    <property type="entry name" value="OVARIAN-SPECIFIC SERINE/THREONINE-PROTEIN KINASE LOK-RELATED"/>
    <property type="match status" value="1"/>
</dbReference>
<dbReference type="EMBL" id="WHVB01000004">
    <property type="protein sequence ID" value="KAF8483624.1"/>
    <property type="molecule type" value="Genomic_DNA"/>
</dbReference>
<evidence type="ECO:0000313" key="3">
    <source>
        <dbReference type="Proteomes" id="UP000759537"/>
    </source>
</evidence>
<gene>
    <name evidence="2" type="ORF">DFH94DRAFT_664033</name>
</gene>